<dbReference type="OrthoDB" id="1470350at2759"/>
<dbReference type="InterPro" id="IPR036396">
    <property type="entry name" value="Cyt_P450_sf"/>
</dbReference>
<dbReference type="InterPro" id="IPR001128">
    <property type="entry name" value="Cyt_P450"/>
</dbReference>
<evidence type="ECO:0000256" key="7">
    <source>
        <dbReference type="PIRSR" id="PIRSR602401-1"/>
    </source>
</evidence>
<dbReference type="EMBL" id="KV878128">
    <property type="protein sequence ID" value="OJJ01821.1"/>
    <property type="molecule type" value="Genomic_DNA"/>
</dbReference>
<dbReference type="GO" id="GO:0020037">
    <property type="term" value="F:heme binding"/>
    <property type="evidence" value="ECO:0007669"/>
    <property type="project" value="InterPro"/>
</dbReference>
<dbReference type="RefSeq" id="XP_040667583.1">
    <property type="nucleotide sequence ID" value="XM_040806709.1"/>
</dbReference>
<dbReference type="InterPro" id="IPR002401">
    <property type="entry name" value="Cyt_P450_E_grp-I"/>
</dbReference>
<dbReference type="InterPro" id="IPR050121">
    <property type="entry name" value="Cytochrome_P450_monoxygenase"/>
</dbReference>
<dbReference type="PANTHER" id="PTHR24305">
    <property type="entry name" value="CYTOCHROME P450"/>
    <property type="match status" value="1"/>
</dbReference>
<proteinExistence type="inferred from homology"/>
<accession>A0A1L9PK01</accession>
<evidence type="ECO:0000256" key="4">
    <source>
        <dbReference type="ARBA" id="ARBA00022723"/>
    </source>
</evidence>
<keyword evidence="5 8" id="KW-0560">Oxidoreductase</keyword>
<dbReference type="STRING" id="1036611.A0A1L9PK01"/>
<dbReference type="SUPFAM" id="SSF48264">
    <property type="entry name" value="Cytochrome P450"/>
    <property type="match status" value="1"/>
</dbReference>
<dbReference type="CDD" id="cd11059">
    <property type="entry name" value="CYP_fungal"/>
    <property type="match status" value="1"/>
</dbReference>
<dbReference type="InterPro" id="IPR017972">
    <property type="entry name" value="Cyt_P450_CS"/>
</dbReference>
<evidence type="ECO:0000256" key="6">
    <source>
        <dbReference type="ARBA" id="ARBA00023004"/>
    </source>
</evidence>
<protein>
    <recommendedName>
        <fullName evidence="11">Cytochrome P450</fullName>
    </recommendedName>
</protein>
<keyword evidence="10" id="KW-1185">Reference proteome</keyword>
<dbReference type="FunFam" id="1.10.630.10:FF:000093">
    <property type="entry name" value="Cytochrome P450 monooxygenase"/>
    <property type="match status" value="1"/>
</dbReference>
<evidence type="ECO:0000256" key="8">
    <source>
        <dbReference type="RuleBase" id="RU000461"/>
    </source>
</evidence>
<dbReference type="Gene3D" id="1.10.630.10">
    <property type="entry name" value="Cytochrome P450"/>
    <property type="match status" value="1"/>
</dbReference>
<evidence type="ECO:0000256" key="2">
    <source>
        <dbReference type="ARBA" id="ARBA00010617"/>
    </source>
</evidence>
<dbReference type="Proteomes" id="UP000184073">
    <property type="component" value="Unassembled WGS sequence"/>
</dbReference>
<feature type="binding site" description="axial binding residue" evidence="7">
    <location>
        <position position="416"/>
    </location>
    <ligand>
        <name>heme</name>
        <dbReference type="ChEBI" id="CHEBI:30413"/>
    </ligand>
    <ligandPart>
        <name>Fe</name>
        <dbReference type="ChEBI" id="CHEBI:18248"/>
    </ligandPart>
</feature>
<evidence type="ECO:0000313" key="9">
    <source>
        <dbReference type="EMBL" id="OJJ01821.1"/>
    </source>
</evidence>
<gene>
    <name evidence="9" type="ORF">ASPVEDRAFT_130324</name>
</gene>
<dbReference type="GO" id="GO:0004497">
    <property type="term" value="F:monooxygenase activity"/>
    <property type="evidence" value="ECO:0007669"/>
    <property type="project" value="UniProtKB-KW"/>
</dbReference>
<feature type="non-terminal residue" evidence="9">
    <location>
        <position position="1"/>
    </location>
</feature>
<evidence type="ECO:0000256" key="1">
    <source>
        <dbReference type="ARBA" id="ARBA00001971"/>
    </source>
</evidence>
<dbReference type="GO" id="GO:0044550">
    <property type="term" value="P:secondary metabolite biosynthetic process"/>
    <property type="evidence" value="ECO:0007669"/>
    <property type="project" value="UniProtKB-ARBA"/>
</dbReference>
<dbReference type="GO" id="GO:0005506">
    <property type="term" value="F:iron ion binding"/>
    <property type="evidence" value="ECO:0007669"/>
    <property type="project" value="InterPro"/>
</dbReference>
<dbReference type="PRINTS" id="PR00463">
    <property type="entry name" value="EP450I"/>
</dbReference>
<dbReference type="PROSITE" id="PS00086">
    <property type="entry name" value="CYTOCHROME_P450"/>
    <property type="match status" value="1"/>
</dbReference>
<dbReference type="GO" id="GO:0016705">
    <property type="term" value="F:oxidoreductase activity, acting on paired donors, with incorporation or reduction of molecular oxygen"/>
    <property type="evidence" value="ECO:0007669"/>
    <property type="project" value="InterPro"/>
</dbReference>
<evidence type="ECO:0008006" key="11">
    <source>
        <dbReference type="Google" id="ProtNLM"/>
    </source>
</evidence>
<keyword evidence="3 7" id="KW-0349">Heme</keyword>
<keyword evidence="4 7" id="KW-0479">Metal-binding</keyword>
<dbReference type="AlphaFoldDB" id="A0A1L9PK01"/>
<reference evidence="10" key="1">
    <citation type="journal article" date="2017" name="Genome Biol.">
        <title>Comparative genomics reveals high biological diversity and specific adaptations in the industrially and medically important fungal genus Aspergillus.</title>
        <authorList>
            <person name="de Vries R.P."/>
            <person name="Riley R."/>
            <person name="Wiebenga A."/>
            <person name="Aguilar-Osorio G."/>
            <person name="Amillis S."/>
            <person name="Uchima C.A."/>
            <person name="Anderluh G."/>
            <person name="Asadollahi M."/>
            <person name="Askin M."/>
            <person name="Barry K."/>
            <person name="Battaglia E."/>
            <person name="Bayram O."/>
            <person name="Benocci T."/>
            <person name="Braus-Stromeyer S.A."/>
            <person name="Caldana C."/>
            <person name="Canovas D."/>
            <person name="Cerqueira G.C."/>
            <person name="Chen F."/>
            <person name="Chen W."/>
            <person name="Choi C."/>
            <person name="Clum A."/>
            <person name="Dos Santos R.A."/>
            <person name="Damasio A.R."/>
            <person name="Diallinas G."/>
            <person name="Emri T."/>
            <person name="Fekete E."/>
            <person name="Flipphi M."/>
            <person name="Freyberg S."/>
            <person name="Gallo A."/>
            <person name="Gournas C."/>
            <person name="Habgood R."/>
            <person name="Hainaut M."/>
            <person name="Harispe M.L."/>
            <person name="Henrissat B."/>
            <person name="Hilden K.S."/>
            <person name="Hope R."/>
            <person name="Hossain A."/>
            <person name="Karabika E."/>
            <person name="Karaffa L."/>
            <person name="Karanyi Z."/>
            <person name="Krasevec N."/>
            <person name="Kuo A."/>
            <person name="Kusch H."/>
            <person name="LaButti K."/>
            <person name="Lagendijk E.L."/>
            <person name="Lapidus A."/>
            <person name="Levasseur A."/>
            <person name="Lindquist E."/>
            <person name="Lipzen A."/>
            <person name="Logrieco A.F."/>
            <person name="MacCabe A."/>
            <person name="Maekelae M.R."/>
            <person name="Malavazi I."/>
            <person name="Melin P."/>
            <person name="Meyer V."/>
            <person name="Mielnichuk N."/>
            <person name="Miskei M."/>
            <person name="Molnar A.P."/>
            <person name="Mule G."/>
            <person name="Ngan C.Y."/>
            <person name="Orejas M."/>
            <person name="Orosz E."/>
            <person name="Ouedraogo J.P."/>
            <person name="Overkamp K.M."/>
            <person name="Park H.-S."/>
            <person name="Perrone G."/>
            <person name="Piumi F."/>
            <person name="Punt P.J."/>
            <person name="Ram A.F."/>
            <person name="Ramon A."/>
            <person name="Rauscher S."/>
            <person name="Record E."/>
            <person name="Riano-Pachon D.M."/>
            <person name="Robert V."/>
            <person name="Roehrig J."/>
            <person name="Ruller R."/>
            <person name="Salamov A."/>
            <person name="Salih N.S."/>
            <person name="Samson R.A."/>
            <person name="Sandor E."/>
            <person name="Sanguinetti M."/>
            <person name="Schuetze T."/>
            <person name="Sepcic K."/>
            <person name="Shelest E."/>
            <person name="Sherlock G."/>
            <person name="Sophianopoulou V."/>
            <person name="Squina F.M."/>
            <person name="Sun H."/>
            <person name="Susca A."/>
            <person name="Todd R.B."/>
            <person name="Tsang A."/>
            <person name="Unkles S.E."/>
            <person name="van de Wiele N."/>
            <person name="van Rossen-Uffink D."/>
            <person name="Oliveira J.V."/>
            <person name="Vesth T.C."/>
            <person name="Visser J."/>
            <person name="Yu J.-H."/>
            <person name="Zhou M."/>
            <person name="Andersen M.R."/>
            <person name="Archer D.B."/>
            <person name="Baker S.E."/>
            <person name="Benoit I."/>
            <person name="Brakhage A.A."/>
            <person name="Braus G.H."/>
            <person name="Fischer R."/>
            <person name="Frisvad J.C."/>
            <person name="Goldman G.H."/>
            <person name="Houbraken J."/>
            <person name="Oakley B."/>
            <person name="Pocsi I."/>
            <person name="Scazzocchio C."/>
            <person name="Seiboth B."/>
            <person name="vanKuyk P.A."/>
            <person name="Wortman J."/>
            <person name="Dyer P.S."/>
            <person name="Grigoriev I.V."/>
        </authorList>
    </citation>
    <scope>NUCLEOTIDE SEQUENCE [LARGE SCALE GENOMIC DNA]</scope>
    <source>
        <strain evidence="10">CBS 583.65</strain>
    </source>
</reference>
<dbReference type="GeneID" id="63722220"/>
<keyword evidence="6 7" id="KW-0408">Iron</keyword>
<evidence type="ECO:0000313" key="10">
    <source>
        <dbReference type="Proteomes" id="UP000184073"/>
    </source>
</evidence>
<organism evidence="9 10">
    <name type="scientific">Aspergillus versicolor CBS 583.65</name>
    <dbReference type="NCBI Taxonomy" id="1036611"/>
    <lineage>
        <taxon>Eukaryota</taxon>
        <taxon>Fungi</taxon>
        <taxon>Dikarya</taxon>
        <taxon>Ascomycota</taxon>
        <taxon>Pezizomycotina</taxon>
        <taxon>Eurotiomycetes</taxon>
        <taxon>Eurotiomycetidae</taxon>
        <taxon>Eurotiales</taxon>
        <taxon>Aspergillaceae</taxon>
        <taxon>Aspergillus</taxon>
        <taxon>Aspergillus subgen. Nidulantes</taxon>
    </lineage>
</organism>
<dbReference type="PANTHER" id="PTHR24305:SF96">
    <property type="entry name" value="CYTOCHROME P450 MONOOXYGENASE STCB-RELATED"/>
    <property type="match status" value="1"/>
</dbReference>
<sequence length="471" mass="52530">QKTYKLFTSPLRQIPGPLSTKLTRLPLKLSILSGNRIYYIHDLHRKYGPIVRISPDEVSISSLRDFKEIHRVGSPFLKSPWYQKFVMDRPPGMFDMPGGREHAGRRRLFARAFSKSELRRVWEGVVREKVGMAISQMRSDLDAAGGKGRCDVLKWWTFLATDVAGHLMFGEDFGMLQLGVKNEYIHVLESTMMGSGINSELPAVGFIGRHLPIPSIKAMFRASEYMSNYGRRAIVNARTSSESSRNIFAGMIHESEKGSDSLTDEDVVTEAGNLIVAGSDTTAITLTYLVWAVLSHPQLQKELEEEVQGLAVDYDEAALENLPLLNAVIKETLRLYGAAPGSLPRAVPEGGATLGGHFIPEGITVSTQSWTMHRDENVFPDPDVFDASRWLKSENTNSQSLAQMTFSPFGAGARTCLGIHLAYMELRLAAAEFFREFRGVKLASDVTWETMRPKNYFLIAPSGHRCEIVRG</sequence>
<comment type="cofactor">
    <cofactor evidence="1 7">
        <name>heme</name>
        <dbReference type="ChEBI" id="CHEBI:30413"/>
    </cofactor>
</comment>
<comment type="similarity">
    <text evidence="2 8">Belongs to the cytochrome P450 family.</text>
</comment>
<evidence type="ECO:0000256" key="3">
    <source>
        <dbReference type="ARBA" id="ARBA00022617"/>
    </source>
</evidence>
<dbReference type="VEuPathDB" id="FungiDB:ASPVEDRAFT_130324"/>
<name>A0A1L9PK01_ASPVE</name>
<dbReference type="Pfam" id="PF00067">
    <property type="entry name" value="p450"/>
    <property type="match status" value="1"/>
</dbReference>
<evidence type="ECO:0000256" key="5">
    <source>
        <dbReference type="ARBA" id="ARBA00023002"/>
    </source>
</evidence>
<keyword evidence="8" id="KW-0503">Monooxygenase</keyword>
<dbReference type="PRINTS" id="PR00385">
    <property type="entry name" value="P450"/>
</dbReference>